<keyword evidence="4 7" id="KW-0812">Transmembrane</keyword>
<dbReference type="PANTHER" id="PTHR43066:SF26">
    <property type="entry name" value="RHOMBOID PROTEASE GLPG"/>
    <property type="match status" value="1"/>
</dbReference>
<accession>A0A0D1EH15</accession>
<dbReference type="InterPro" id="IPR035952">
    <property type="entry name" value="Rhomboid-like_sf"/>
</dbReference>
<dbReference type="CDD" id="cd04301">
    <property type="entry name" value="NAT_SF"/>
    <property type="match status" value="1"/>
</dbReference>
<evidence type="ECO:0000313" key="10">
    <source>
        <dbReference type="Proteomes" id="UP000032232"/>
    </source>
</evidence>
<dbReference type="PATRIC" id="fig|935700.4.peg.3577"/>
<dbReference type="Gene3D" id="3.40.630.30">
    <property type="match status" value="1"/>
</dbReference>
<feature type="transmembrane region" description="Helical" evidence="7">
    <location>
        <begin position="36"/>
        <end position="54"/>
    </location>
</feature>
<evidence type="ECO:0000256" key="4">
    <source>
        <dbReference type="ARBA" id="ARBA00022692"/>
    </source>
</evidence>
<organism evidence="9 10">
    <name type="scientific">Jannaschia aquimarina</name>
    <dbReference type="NCBI Taxonomy" id="935700"/>
    <lineage>
        <taxon>Bacteria</taxon>
        <taxon>Pseudomonadati</taxon>
        <taxon>Pseudomonadota</taxon>
        <taxon>Alphaproteobacteria</taxon>
        <taxon>Rhodobacterales</taxon>
        <taxon>Roseobacteraceae</taxon>
        <taxon>Jannaschia</taxon>
    </lineage>
</organism>
<evidence type="ECO:0000259" key="8">
    <source>
        <dbReference type="PROSITE" id="PS51186"/>
    </source>
</evidence>
<keyword evidence="3" id="KW-0997">Cell inner membrane</keyword>
<protein>
    <submittedName>
        <fullName evidence="9">GlpG_2 protein</fullName>
        <ecNumber evidence="9">3.4.21.105</ecNumber>
    </submittedName>
</protein>
<evidence type="ECO:0000256" key="6">
    <source>
        <dbReference type="ARBA" id="ARBA00023136"/>
    </source>
</evidence>
<dbReference type="RefSeq" id="WP_043920192.1">
    <property type="nucleotide sequence ID" value="NZ_FZPF01000001.1"/>
</dbReference>
<keyword evidence="6 7" id="KW-0472">Membrane</keyword>
<dbReference type="SUPFAM" id="SSF55729">
    <property type="entry name" value="Acyl-CoA N-acyltransferases (Nat)"/>
    <property type="match status" value="1"/>
</dbReference>
<evidence type="ECO:0000256" key="3">
    <source>
        <dbReference type="ARBA" id="ARBA00022519"/>
    </source>
</evidence>
<comment type="subcellular location">
    <subcellularLocation>
        <location evidence="1">Membrane</location>
        <topology evidence="1">Multi-pass membrane protein</topology>
    </subcellularLocation>
</comment>
<keyword evidence="10" id="KW-1185">Reference proteome</keyword>
<dbReference type="STRING" id="935700.jaqu_34680"/>
<keyword evidence="5 7" id="KW-1133">Transmembrane helix</keyword>
<feature type="domain" description="N-acetyltransferase" evidence="8">
    <location>
        <begin position="132"/>
        <end position="284"/>
    </location>
</feature>
<dbReference type="InterPro" id="IPR022764">
    <property type="entry name" value="Peptidase_S54_rhomboid_dom"/>
</dbReference>
<dbReference type="OrthoDB" id="9797190at2"/>
<dbReference type="GO" id="GO:0016020">
    <property type="term" value="C:membrane"/>
    <property type="evidence" value="ECO:0007669"/>
    <property type="project" value="UniProtKB-SubCell"/>
</dbReference>
<dbReference type="Pfam" id="PF00583">
    <property type="entry name" value="Acetyltransf_1"/>
    <property type="match status" value="1"/>
</dbReference>
<dbReference type="PANTHER" id="PTHR43066">
    <property type="entry name" value="RHOMBOID-RELATED PROTEIN"/>
    <property type="match status" value="1"/>
</dbReference>
<evidence type="ECO:0000313" key="9">
    <source>
        <dbReference type="EMBL" id="KIT15140.1"/>
    </source>
</evidence>
<dbReference type="EC" id="3.4.21.105" evidence="9"/>
<gene>
    <name evidence="9" type="primary">glpG_2</name>
    <name evidence="9" type="ORF">jaqu_34680</name>
</gene>
<reference evidence="9 10" key="1">
    <citation type="submission" date="2015-02" db="EMBL/GenBank/DDBJ databases">
        <title>Genome Sequence of Jannaschia aquimarina DSM28248, a member of the Roseobacter clade.</title>
        <authorList>
            <person name="Voget S."/>
            <person name="Daniel R."/>
        </authorList>
    </citation>
    <scope>NUCLEOTIDE SEQUENCE [LARGE SCALE GENOMIC DNA]</scope>
    <source>
        <strain evidence="9 10">GSW-M26</strain>
    </source>
</reference>
<comment type="caution">
    <text evidence="9">The sequence shown here is derived from an EMBL/GenBank/DDBJ whole genome shotgun (WGS) entry which is preliminary data.</text>
</comment>
<feature type="transmembrane region" description="Helical" evidence="7">
    <location>
        <begin position="60"/>
        <end position="78"/>
    </location>
</feature>
<keyword evidence="9" id="KW-0378">Hydrolase</keyword>
<dbReference type="Proteomes" id="UP000032232">
    <property type="component" value="Unassembled WGS sequence"/>
</dbReference>
<dbReference type="GO" id="GO:0004252">
    <property type="term" value="F:serine-type endopeptidase activity"/>
    <property type="evidence" value="ECO:0007669"/>
    <property type="project" value="InterPro"/>
</dbReference>
<dbReference type="Gene3D" id="1.20.1540.10">
    <property type="entry name" value="Rhomboid-like"/>
    <property type="match status" value="1"/>
</dbReference>
<dbReference type="PROSITE" id="PS51186">
    <property type="entry name" value="GNAT"/>
    <property type="match status" value="1"/>
</dbReference>
<feature type="transmembrane region" description="Helical" evidence="7">
    <location>
        <begin position="85"/>
        <end position="102"/>
    </location>
</feature>
<dbReference type="InterPro" id="IPR016181">
    <property type="entry name" value="Acyl_CoA_acyltransferase"/>
</dbReference>
<dbReference type="GO" id="GO:0016747">
    <property type="term" value="F:acyltransferase activity, transferring groups other than amino-acyl groups"/>
    <property type="evidence" value="ECO:0007669"/>
    <property type="project" value="InterPro"/>
</dbReference>
<evidence type="ECO:0000256" key="1">
    <source>
        <dbReference type="ARBA" id="ARBA00004141"/>
    </source>
</evidence>
<name>A0A0D1EH15_9RHOB</name>
<evidence type="ECO:0000256" key="2">
    <source>
        <dbReference type="ARBA" id="ARBA00022475"/>
    </source>
</evidence>
<dbReference type="SUPFAM" id="SSF144091">
    <property type="entry name" value="Rhomboid-like"/>
    <property type="match status" value="1"/>
</dbReference>
<evidence type="ECO:0000256" key="5">
    <source>
        <dbReference type="ARBA" id="ARBA00022989"/>
    </source>
</evidence>
<keyword evidence="2" id="KW-1003">Cell membrane</keyword>
<feature type="transmembrane region" description="Helical" evidence="7">
    <location>
        <begin position="108"/>
        <end position="128"/>
    </location>
</feature>
<dbReference type="EMBL" id="JYFE01000060">
    <property type="protein sequence ID" value="KIT15140.1"/>
    <property type="molecule type" value="Genomic_DNA"/>
</dbReference>
<sequence>MLGILRHGDAQHLTVNLLLIAIGGSRTERRIGSWKTLCLAALCGMAGTLVQYAVTGPYFVGASGIAYGLVCYALVAGASGWGRPILVAAIATTLILEAAFFWNDLSVAAHATAALIGGGFAMFGSLFASKEPRLRPMKTADIAHVVAIIDETDEDDAVEAEHGFLKGDLDGMFVLTRGSKVIGVTGHSADEHVPDIAWLSWTYLTEEETGEGLGRFMLNELLGYLREMGIRKLLIATSDYGENGEMVYAAAHRMYEAFGAEVEMTVPDYHARGEAKIVYGLENPDYQGGAEATSYDETGLVITGAAREPETDGAAGLIWKAGPDGIEGMARHLDEIRRNGARIAVLSIPSDISDANEEALLSHRFEKRGRISDYFAPELHQVWWTCSLR</sequence>
<dbReference type="InterPro" id="IPR000182">
    <property type="entry name" value="GNAT_dom"/>
</dbReference>
<proteinExistence type="predicted"/>
<dbReference type="Pfam" id="PF01694">
    <property type="entry name" value="Rhomboid"/>
    <property type="match status" value="1"/>
</dbReference>
<dbReference type="AlphaFoldDB" id="A0A0D1EH15"/>
<evidence type="ECO:0000256" key="7">
    <source>
        <dbReference type="SAM" id="Phobius"/>
    </source>
</evidence>